<evidence type="ECO:0000313" key="2">
    <source>
        <dbReference type="Proteomes" id="UP000805418"/>
    </source>
</evidence>
<reference evidence="1" key="3">
    <citation type="submission" date="2025-09" db="UniProtKB">
        <authorList>
            <consortium name="Ensembl"/>
        </authorList>
    </citation>
    <scope>IDENTIFICATION</scope>
    <source>
        <strain evidence="1">Boxer</strain>
    </source>
</reference>
<evidence type="ECO:0000313" key="1">
    <source>
        <dbReference type="Ensembl" id="ENSCAFP00845041820.1"/>
    </source>
</evidence>
<keyword evidence="2" id="KW-1185">Reference proteome</keyword>
<accession>A0A8I3Q2X1</accession>
<reference evidence="1" key="1">
    <citation type="submission" date="2020-03" db="EMBL/GenBank/DDBJ databases">
        <title>Long-read based genome assembly of a Labrador retriever dog.</title>
        <authorList>
            <person name="Eory L."/>
            <person name="Zhang W."/>
            <person name="Schoenebeck J."/>
        </authorList>
    </citation>
    <scope>NUCLEOTIDE SEQUENCE [LARGE SCALE GENOMIC DNA]</scope>
    <source>
        <strain evidence="1">Labrador retriever</strain>
    </source>
</reference>
<dbReference type="OrthoDB" id="8121158at2759"/>
<dbReference type="GeneTree" id="ENSGT01100000264836"/>
<proteinExistence type="predicted"/>
<name>A0A8I3Q2X1_CANLF</name>
<dbReference type="AlphaFoldDB" id="A0A8I3Q2X1"/>
<organism evidence="1 2">
    <name type="scientific">Canis lupus familiaris</name>
    <name type="common">Dog</name>
    <name type="synonym">Canis familiaris</name>
    <dbReference type="NCBI Taxonomy" id="9615"/>
    <lineage>
        <taxon>Eukaryota</taxon>
        <taxon>Metazoa</taxon>
        <taxon>Chordata</taxon>
        <taxon>Craniata</taxon>
        <taxon>Vertebrata</taxon>
        <taxon>Euteleostomi</taxon>
        <taxon>Mammalia</taxon>
        <taxon>Eutheria</taxon>
        <taxon>Laurasiatheria</taxon>
        <taxon>Carnivora</taxon>
        <taxon>Caniformia</taxon>
        <taxon>Canidae</taxon>
        <taxon>Canis</taxon>
    </lineage>
</organism>
<protein>
    <submittedName>
        <fullName evidence="1">Uncharacterized protein</fullName>
    </submittedName>
</protein>
<reference evidence="1" key="2">
    <citation type="submission" date="2025-08" db="UniProtKB">
        <authorList>
            <consortium name="Ensembl"/>
        </authorList>
    </citation>
    <scope>IDENTIFICATION</scope>
    <source>
        <strain evidence="1">Boxer</strain>
    </source>
</reference>
<dbReference type="Proteomes" id="UP000805418">
    <property type="component" value="Chromosome X"/>
</dbReference>
<dbReference type="Ensembl" id="ENSCAFT00845053255.1">
    <property type="protein sequence ID" value="ENSCAFP00845041820.1"/>
    <property type="gene ID" value="ENSCAFG00845030063.1"/>
</dbReference>
<sequence length="165" mass="18501">MLLKSFSSCCLPSSSYHLHPTYLVEGLLKLMPVVIEVLFALIMDVLSKDGLQSTEASRGFFIAHDAHNDHRWCFHNGHILHNFLLVHFGSWPVDLSHNVSHASLVAQEGCEVDRFGRFILGEALHLPMVPATVFLGQEVQGPMSGSREFPMRHSAAKCKESKKFF</sequence>